<dbReference type="Proteomes" id="UP000515124">
    <property type="component" value="Unplaced"/>
</dbReference>
<dbReference type="PROSITE" id="PS51354">
    <property type="entry name" value="GLUTAREDOXIN_2"/>
    <property type="match status" value="1"/>
</dbReference>
<gene>
    <name evidence="5" type="primary">LOC110766793</name>
</gene>
<dbReference type="GO" id="GO:0005829">
    <property type="term" value="C:cytosol"/>
    <property type="evidence" value="ECO:0007669"/>
    <property type="project" value="TreeGrafter"/>
</dbReference>
<organism evidence="4 5">
    <name type="scientific">Prunus avium</name>
    <name type="common">Cherry</name>
    <name type="synonym">Cerasus avium</name>
    <dbReference type="NCBI Taxonomy" id="42229"/>
    <lineage>
        <taxon>Eukaryota</taxon>
        <taxon>Viridiplantae</taxon>
        <taxon>Streptophyta</taxon>
        <taxon>Embryophyta</taxon>
        <taxon>Tracheophyta</taxon>
        <taxon>Spermatophyta</taxon>
        <taxon>Magnoliopsida</taxon>
        <taxon>eudicotyledons</taxon>
        <taxon>Gunneridae</taxon>
        <taxon>Pentapetalae</taxon>
        <taxon>rosids</taxon>
        <taxon>fabids</taxon>
        <taxon>Rosales</taxon>
        <taxon>Rosaceae</taxon>
        <taxon>Amygdaloideae</taxon>
        <taxon>Amygdaleae</taxon>
        <taxon>Prunus</taxon>
    </lineage>
</organism>
<feature type="region of interest" description="Disordered" evidence="2">
    <location>
        <begin position="1"/>
        <end position="38"/>
    </location>
</feature>
<dbReference type="InterPro" id="IPR004480">
    <property type="entry name" value="Monothiol_GRX-rel"/>
</dbReference>
<dbReference type="GO" id="GO:0006879">
    <property type="term" value="P:intracellular iron ion homeostasis"/>
    <property type="evidence" value="ECO:0007669"/>
    <property type="project" value="TreeGrafter"/>
</dbReference>
<proteinExistence type="inferred from homology"/>
<dbReference type="PANTHER" id="PTHR10293:SF73">
    <property type="entry name" value="GLUTAREDOXIN-3"/>
    <property type="match status" value="1"/>
</dbReference>
<dbReference type="Gene3D" id="3.40.30.10">
    <property type="entry name" value="Glutaredoxin"/>
    <property type="match status" value="1"/>
</dbReference>
<accession>A0A6P5TEV0</accession>
<reference evidence="5" key="1">
    <citation type="submission" date="2025-08" db="UniProtKB">
        <authorList>
            <consortium name="RefSeq"/>
        </authorList>
    </citation>
    <scope>IDENTIFICATION</scope>
</reference>
<dbReference type="AlphaFoldDB" id="A0A6P5TEV0"/>
<dbReference type="KEGG" id="pavi:110766793"/>
<evidence type="ECO:0000313" key="5">
    <source>
        <dbReference type="RefSeq" id="XP_021825863.1"/>
    </source>
</evidence>
<evidence type="ECO:0000313" key="4">
    <source>
        <dbReference type="Proteomes" id="UP000515124"/>
    </source>
</evidence>
<name>A0A6P5TEV0_PRUAV</name>
<dbReference type="RefSeq" id="XP_021825863.1">
    <property type="nucleotide sequence ID" value="XM_021970171.1"/>
</dbReference>
<keyword evidence="4" id="KW-1185">Reference proteome</keyword>
<dbReference type="GO" id="GO:0005634">
    <property type="term" value="C:nucleus"/>
    <property type="evidence" value="ECO:0007669"/>
    <property type="project" value="TreeGrafter"/>
</dbReference>
<dbReference type="InterPro" id="IPR036249">
    <property type="entry name" value="Thioredoxin-like_sf"/>
</dbReference>
<protein>
    <submittedName>
        <fullName evidence="5">Monothiol glutaredoxin-S17-like isoform X1</fullName>
    </submittedName>
</protein>
<dbReference type="PANTHER" id="PTHR10293">
    <property type="entry name" value="GLUTAREDOXIN FAMILY MEMBER"/>
    <property type="match status" value="1"/>
</dbReference>
<comment type="similarity">
    <text evidence="1">Belongs to the glutaredoxin family. CGFS subfamily.</text>
</comment>
<dbReference type="SUPFAM" id="SSF52833">
    <property type="entry name" value="Thioredoxin-like"/>
    <property type="match status" value="1"/>
</dbReference>
<evidence type="ECO:0000256" key="1">
    <source>
        <dbReference type="ARBA" id="ARBA00008983"/>
    </source>
</evidence>
<dbReference type="InterPro" id="IPR002109">
    <property type="entry name" value="Glutaredoxin"/>
</dbReference>
<sequence>MGGSAKDMQSKVELDSVVWPSNSKHMDEVEAEEQPGSFSVSDVPYSAFVKDRKVADSSSLANEVAGSVKAGEPTAPAPTNLEIVQELAKVSGSSEEQIQAQTGLDDAMKRQLQKLIDSNRVMLFMKGTPEEPKCKFSRMAVKLLKKYEVEFGSFDVLSDNEVMVGIQKYSNWPYLPHIYFDGRARGFYHITTFMKGFASDSDDEFA</sequence>
<evidence type="ECO:0000259" key="3">
    <source>
        <dbReference type="Pfam" id="PF00462"/>
    </source>
</evidence>
<dbReference type="Pfam" id="PF00462">
    <property type="entry name" value="Glutaredoxin"/>
    <property type="match status" value="1"/>
</dbReference>
<feature type="domain" description="Glutaredoxin" evidence="3">
    <location>
        <begin position="121"/>
        <end position="183"/>
    </location>
</feature>
<evidence type="ECO:0000256" key="2">
    <source>
        <dbReference type="SAM" id="MobiDB-lite"/>
    </source>
</evidence>
<dbReference type="GeneID" id="110766793"/>